<keyword evidence="7 17" id="KW-0547">Nucleotide-binding</keyword>
<evidence type="ECO:0000313" key="21">
    <source>
        <dbReference type="Ensembl" id="ENSMALP00000021616.1"/>
    </source>
</evidence>
<evidence type="ECO:0000256" key="13">
    <source>
        <dbReference type="ARBA" id="ARBA00023175"/>
    </source>
</evidence>
<dbReference type="InterPro" id="IPR033467">
    <property type="entry name" value="Tesmin/TSO1-like_CXC"/>
</dbReference>
<dbReference type="RefSeq" id="XP_020456146.1">
    <property type="nucleotide sequence ID" value="XM_020600490.1"/>
</dbReference>
<dbReference type="CDD" id="cd01372">
    <property type="entry name" value="KISc_KIF4"/>
    <property type="match status" value="1"/>
</dbReference>
<evidence type="ECO:0000313" key="22">
    <source>
        <dbReference type="Proteomes" id="UP000261600"/>
    </source>
</evidence>
<dbReference type="Pfam" id="PF00225">
    <property type="entry name" value="Kinesin"/>
    <property type="match status" value="1"/>
</dbReference>
<comment type="similarity">
    <text evidence="17">Belongs to the TRAFAC class myosin-kinesin ATPase superfamily. Kinesin family.</text>
</comment>
<keyword evidence="22" id="KW-1185">Reference proteome</keyword>
<dbReference type="FunFam" id="3.40.850.10:FF:000038">
    <property type="entry name" value="chromosome-associated kinesin KIF4A"/>
    <property type="match status" value="1"/>
</dbReference>
<evidence type="ECO:0000256" key="9">
    <source>
        <dbReference type="ARBA" id="ARBA00023004"/>
    </source>
</evidence>
<evidence type="ECO:0000256" key="1">
    <source>
        <dbReference type="ARBA" id="ARBA00001966"/>
    </source>
</evidence>
<organism evidence="21 22">
    <name type="scientific">Monopterus albus</name>
    <name type="common">Swamp eel</name>
    <dbReference type="NCBI Taxonomy" id="43700"/>
    <lineage>
        <taxon>Eukaryota</taxon>
        <taxon>Metazoa</taxon>
        <taxon>Chordata</taxon>
        <taxon>Craniata</taxon>
        <taxon>Vertebrata</taxon>
        <taxon>Euteleostomi</taxon>
        <taxon>Actinopterygii</taxon>
        <taxon>Neopterygii</taxon>
        <taxon>Teleostei</taxon>
        <taxon>Neoteleostei</taxon>
        <taxon>Acanthomorphata</taxon>
        <taxon>Anabantaria</taxon>
        <taxon>Synbranchiformes</taxon>
        <taxon>Synbranchidae</taxon>
        <taxon>Monopterus</taxon>
    </lineage>
</organism>
<feature type="coiled-coil region" evidence="18">
    <location>
        <begin position="974"/>
        <end position="1008"/>
    </location>
</feature>
<feature type="coiled-coil region" evidence="18">
    <location>
        <begin position="889"/>
        <end position="916"/>
    </location>
</feature>
<dbReference type="InterPro" id="IPR036961">
    <property type="entry name" value="Kinesin_motor_dom_sf"/>
</dbReference>
<dbReference type="GO" id="GO:0007052">
    <property type="term" value="P:mitotic spindle organization"/>
    <property type="evidence" value="ECO:0007669"/>
    <property type="project" value="TreeGrafter"/>
</dbReference>
<proteinExistence type="inferred from homology"/>
<keyword evidence="5" id="KW-0493">Microtubule</keyword>
<feature type="binding site" evidence="17">
    <location>
        <begin position="88"/>
        <end position="95"/>
    </location>
    <ligand>
        <name>ATP</name>
        <dbReference type="ChEBI" id="CHEBI:30616"/>
    </ligand>
</feature>
<dbReference type="GO" id="GO:0007018">
    <property type="term" value="P:microtubule-based movement"/>
    <property type="evidence" value="ECO:0007669"/>
    <property type="project" value="InterPro"/>
</dbReference>
<evidence type="ECO:0000256" key="5">
    <source>
        <dbReference type="ARBA" id="ARBA00022701"/>
    </source>
</evidence>
<feature type="compositionally biased region" description="Acidic residues" evidence="19">
    <location>
        <begin position="1201"/>
        <end position="1211"/>
    </location>
</feature>
<dbReference type="GO" id="GO:0005524">
    <property type="term" value="F:ATP binding"/>
    <property type="evidence" value="ECO:0007669"/>
    <property type="project" value="UniProtKB-UniRule"/>
</dbReference>
<dbReference type="OrthoDB" id="3176171at2759"/>
<dbReference type="KEGG" id="malb:109960406"/>
<evidence type="ECO:0000256" key="7">
    <source>
        <dbReference type="ARBA" id="ARBA00022741"/>
    </source>
</evidence>
<keyword evidence="10" id="KW-0411">Iron-sulfur</keyword>
<feature type="compositionally biased region" description="Acidic residues" evidence="19">
    <location>
        <begin position="1064"/>
        <end position="1075"/>
    </location>
</feature>
<dbReference type="Proteomes" id="UP000261600">
    <property type="component" value="Unplaced"/>
</dbReference>
<keyword evidence="8 17" id="KW-0067">ATP-binding</keyword>
<keyword evidence="13 17" id="KW-0505">Motor protein</keyword>
<evidence type="ECO:0000256" key="18">
    <source>
        <dbReference type="SAM" id="Coils"/>
    </source>
</evidence>
<keyword evidence="11 18" id="KW-0175">Coiled coil</keyword>
<evidence type="ECO:0000256" key="11">
    <source>
        <dbReference type="ARBA" id="ARBA00023054"/>
    </source>
</evidence>
<evidence type="ECO:0000256" key="14">
    <source>
        <dbReference type="ARBA" id="ARBA00023212"/>
    </source>
</evidence>
<feature type="coiled-coil region" evidence="18">
    <location>
        <begin position="385"/>
        <end position="479"/>
    </location>
</feature>
<feature type="region of interest" description="Disordered" evidence="19">
    <location>
        <begin position="1062"/>
        <end position="1085"/>
    </location>
</feature>
<evidence type="ECO:0000256" key="19">
    <source>
        <dbReference type="SAM" id="MobiDB-lite"/>
    </source>
</evidence>
<dbReference type="PANTHER" id="PTHR47969">
    <property type="entry name" value="CHROMOSOME-ASSOCIATED KINESIN KIF4A-RELATED"/>
    <property type="match status" value="1"/>
</dbReference>
<dbReference type="GO" id="GO:0003677">
    <property type="term" value="F:DNA binding"/>
    <property type="evidence" value="ECO:0007669"/>
    <property type="project" value="UniProtKB-KW"/>
</dbReference>
<feature type="region of interest" description="Disordered" evidence="19">
    <location>
        <begin position="727"/>
        <end position="755"/>
    </location>
</feature>
<dbReference type="InterPro" id="IPR027640">
    <property type="entry name" value="Kinesin-like_fam"/>
</dbReference>
<dbReference type="PROSITE" id="PS00411">
    <property type="entry name" value="KINESIN_MOTOR_1"/>
    <property type="match status" value="1"/>
</dbReference>
<dbReference type="PRINTS" id="PR00380">
    <property type="entry name" value="KINESINHEAVY"/>
</dbReference>
<keyword evidence="15" id="KW-0539">Nucleus</keyword>
<evidence type="ECO:0000256" key="8">
    <source>
        <dbReference type="ARBA" id="ARBA00022840"/>
    </source>
</evidence>
<keyword evidence="14" id="KW-0206">Cytoskeleton</keyword>
<dbReference type="SMART" id="SM00129">
    <property type="entry name" value="KISc"/>
    <property type="match status" value="1"/>
</dbReference>
<keyword evidence="6" id="KW-0479">Metal-binding</keyword>
<dbReference type="CTD" id="16571"/>
<accession>A0A3Q3QWJ7</accession>
<dbReference type="GO" id="GO:0003777">
    <property type="term" value="F:microtubule motor activity"/>
    <property type="evidence" value="ECO:0007669"/>
    <property type="project" value="InterPro"/>
</dbReference>
<feature type="compositionally biased region" description="Basic and acidic residues" evidence="19">
    <location>
        <begin position="729"/>
        <end position="755"/>
    </location>
</feature>
<keyword evidence="4" id="KW-0963">Cytoplasm</keyword>
<dbReference type="Ensembl" id="ENSMALT00000022035.1">
    <property type="protein sequence ID" value="ENSMALP00000021616.1"/>
    <property type="gene ID" value="ENSMALG00000015114.1"/>
</dbReference>
<dbReference type="SMART" id="SM01114">
    <property type="entry name" value="CXC"/>
    <property type="match status" value="1"/>
</dbReference>
<keyword evidence="12" id="KW-0238">DNA-binding</keyword>
<dbReference type="GO" id="GO:0051231">
    <property type="term" value="P:spindle elongation"/>
    <property type="evidence" value="ECO:0007669"/>
    <property type="project" value="TreeGrafter"/>
</dbReference>
<feature type="region of interest" description="Disordered" evidence="19">
    <location>
        <begin position="1186"/>
        <end position="1213"/>
    </location>
</feature>
<dbReference type="GO" id="GO:0051536">
    <property type="term" value="F:iron-sulfur cluster binding"/>
    <property type="evidence" value="ECO:0007669"/>
    <property type="project" value="UniProtKB-KW"/>
</dbReference>
<reference evidence="21" key="2">
    <citation type="submission" date="2025-09" db="UniProtKB">
        <authorList>
            <consortium name="Ensembl"/>
        </authorList>
    </citation>
    <scope>IDENTIFICATION</scope>
</reference>
<feature type="coiled-coil region" evidence="18">
    <location>
        <begin position="584"/>
        <end position="683"/>
    </location>
</feature>
<evidence type="ECO:0000256" key="2">
    <source>
        <dbReference type="ARBA" id="ARBA00004123"/>
    </source>
</evidence>
<dbReference type="PANTHER" id="PTHR47969:SF15">
    <property type="entry name" value="CHROMOSOME-ASSOCIATED KINESIN KIF4A-RELATED"/>
    <property type="match status" value="1"/>
</dbReference>
<dbReference type="RefSeq" id="XP_020456147.1">
    <property type="nucleotide sequence ID" value="XM_020600491.1"/>
</dbReference>
<dbReference type="InterPro" id="IPR019821">
    <property type="entry name" value="Kinesin_motor_CS"/>
</dbReference>
<dbReference type="Gene3D" id="3.40.850.10">
    <property type="entry name" value="Kinesin motor domain"/>
    <property type="match status" value="1"/>
</dbReference>
<evidence type="ECO:0000256" key="10">
    <source>
        <dbReference type="ARBA" id="ARBA00023014"/>
    </source>
</evidence>
<dbReference type="STRING" id="43700.ENSMALP00000021616"/>
<comment type="cofactor">
    <cofactor evidence="1">
        <name>[4Fe-4S] cluster</name>
        <dbReference type="ChEBI" id="CHEBI:49883"/>
    </cofactor>
</comment>
<feature type="compositionally biased region" description="Basic and acidic residues" evidence="19">
    <location>
        <begin position="1191"/>
        <end position="1200"/>
    </location>
</feature>
<evidence type="ECO:0000256" key="6">
    <source>
        <dbReference type="ARBA" id="ARBA00022723"/>
    </source>
</evidence>
<evidence type="ECO:0000256" key="3">
    <source>
        <dbReference type="ARBA" id="ARBA00004245"/>
    </source>
</evidence>
<dbReference type="PROSITE" id="PS50067">
    <property type="entry name" value="KINESIN_MOTOR_2"/>
    <property type="match status" value="1"/>
</dbReference>
<feature type="domain" description="Kinesin motor" evidence="20">
    <location>
        <begin position="9"/>
        <end position="336"/>
    </location>
</feature>
<evidence type="ECO:0000256" key="12">
    <source>
        <dbReference type="ARBA" id="ARBA00023125"/>
    </source>
</evidence>
<evidence type="ECO:0000256" key="16">
    <source>
        <dbReference type="ARBA" id="ARBA00034078"/>
    </source>
</evidence>
<name>A0A3Q3QWJ7_MONAL</name>
<dbReference type="Pfam" id="PF25764">
    <property type="entry name" value="KIF21A_4th"/>
    <property type="match status" value="1"/>
</dbReference>
<protein>
    <recommendedName>
        <fullName evidence="20">Kinesin motor domain-containing protein</fullName>
    </recommendedName>
</protein>
<dbReference type="GO" id="GO:0005634">
    <property type="term" value="C:nucleus"/>
    <property type="evidence" value="ECO:0007669"/>
    <property type="project" value="UniProtKB-SubCell"/>
</dbReference>
<dbReference type="GO" id="GO:0046872">
    <property type="term" value="F:metal ion binding"/>
    <property type="evidence" value="ECO:0007669"/>
    <property type="project" value="UniProtKB-KW"/>
</dbReference>
<dbReference type="GO" id="GO:0005829">
    <property type="term" value="C:cytosol"/>
    <property type="evidence" value="ECO:0007669"/>
    <property type="project" value="UniProtKB-ARBA"/>
</dbReference>
<evidence type="ECO:0000259" key="20">
    <source>
        <dbReference type="PROSITE" id="PS50067"/>
    </source>
</evidence>
<comment type="cofactor">
    <cofactor evidence="16">
        <name>[2Fe-2S] cluster</name>
        <dbReference type="ChEBI" id="CHEBI:190135"/>
    </cofactor>
</comment>
<dbReference type="SUPFAM" id="SSF52540">
    <property type="entry name" value="P-loop containing nucleoside triphosphate hydrolases"/>
    <property type="match status" value="1"/>
</dbReference>
<dbReference type="GO" id="GO:0005874">
    <property type="term" value="C:microtubule"/>
    <property type="evidence" value="ECO:0007669"/>
    <property type="project" value="UniProtKB-KW"/>
</dbReference>
<dbReference type="GeneID" id="109960406"/>
<keyword evidence="9" id="KW-0408">Iron</keyword>
<dbReference type="AlphaFoldDB" id="A0A3Q3QWJ7"/>
<dbReference type="InterPro" id="IPR027417">
    <property type="entry name" value="P-loop_NTPase"/>
</dbReference>
<evidence type="ECO:0000256" key="15">
    <source>
        <dbReference type="ARBA" id="ARBA00023242"/>
    </source>
</evidence>
<feature type="region of interest" description="Disordered" evidence="19">
    <location>
        <begin position="1020"/>
        <end position="1041"/>
    </location>
</feature>
<reference evidence="21" key="1">
    <citation type="submission" date="2025-08" db="UniProtKB">
        <authorList>
            <consortium name="Ensembl"/>
        </authorList>
    </citation>
    <scope>IDENTIFICATION</scope>
</reference>
<sequence length="1243" mass="140353">MTDDAKVIPVRVALRCRPLVPKEISEGCQCCLTFVPGEPQVIVGTEKAFTYDYVFDPAAEQEEVFNTTVSSLLSGLFKGYNATVLAYGQTGSGKTYSMGGTYTSAQENDPSVGVIPRVIRRIFEEMEKTGSEICLAVSYLEIYNEDILDLLCPSKDKPAISIREDPKDGIKIVGLTERRMFSAREMVDCLELGNSARTVGSTAMNAASSRSHAIFTITLEQRRGTEKIDSIVSKLHLVDLAGSERQKKTKAEGDRLKEGISINRGLLCLGNVISALGDESKKNTFVPYRDSKLTRLLQDSLGGNSHTLMIACVSPADSNMEETINTLRYADRARKIKNKPVVNIDPRAAEMCRLKQQVQELQVMLLHARGGVAPVLSGPESAENVTKLLERNRALLDENNKLSRELSEAAGQTTLMFEKIIVTEQANEKLQSKLEQLQRHAACTVDLEKVLQTLEDQELKENVEVMKNLQDIILELKNESAGITASIDSMAAGEDAAELSENGSKNAADESPFDATATVGKDSLETFTAHHALRQAQLSKELIELNKVLSLKEAFVKKMCQNDSQLELIQSEHQKNVPGLQLAVDSLQKEKEELVLALQSAKKDTNQAKVSEQRRKRLQELEAQLVDMKKKLLEQSKMLKLKESSVQKVSKLMQEIQAMKTQRTQLMRQMREDSEKYRQWKNKKDREVLQLKEKDRKRQYELIKLERDFQKQANILRRKTEEAAAANKRLKDALQKRSEVAEKRKDGQNKGKEGAAARVKMWLLNEVEVMVSTEEAQRHLSDLLDDRKVLAQEINHLKQQIESGDKPAPKIRRRTLIISELETQGALEAPLAKQIENLQTEMDLRNAQIADLQQKLLVADSEGRLKQRIDGITSIVDAKCAVKILMSELVSAKTASAKLESELKQEKGNAQDLRKMLIDERNVMSTMDMEHQQQLVELEQRHQEKVLYLLNQLQNKPICGESDESKQNDESSKEKGLLQRLKLQEEKLQELSEQNQKLVEQNEKYRQELTVVSGKKVLVPTTNNERNPEDSFEYVPQKPKGKRFTTAKSQQKVTINLEDLISPSEDEEEEEEDEWCPEKPEKGRRISKKPKATGCACKGHCSNKLCRCRKGKMTCGQNCQCNHEKCRNMDDQAPAENLKETESVLRDSLFLQDHASISPDNATFFKPPSCTPTKKVLKEIGDMGHDTTGLKLERKPVLPEEEKEDEEEEDEKATVSFLKRRKRILTSFQDSFFSGCTPIREES</sequence>
<comment type="subcellular location">
    <subcellularLocation>
        <location evidence="3">Cytoplasm</location>
        <location evidence="3">Cytoskeleton</location>
    </subcellularLocation>
    <subcellularLocation>
        <location evidence="2">Nucleus</location>
    </subcellularLocation>
</comment>
<dbReference type="RefSeq" id="XP_020456145.1">
    <property type="nucleotide sequence ID" value="XM_020600489.1"/>
</dbReference>
<dbReference type="GO" id="GO:0005875">
    <property type="term" value="C:microtubule associated complex"/>
    <property type="evidence" value="ECO:0007669"/>
    <property type="project" value="TreeGrafter"/>
</dbReference>
<dbReference type="InterPro" id="IPR001752">
    <property type="entry name" value="Kinesin_motor_dom"/>
</dbReference>
<dbReference type="RefSeq" id="XP_020456144.1">
    <property type="nucleotide sequence ID" value="XM_020600488.1"/>
</dbReference>
<dbReference type="GO" id="GO:0008017">
    <property type="term" value="F:microtubule binding"/>
    <property type="evidence" value="ECO:0007669"/>
    <property type="project" value="InterPro"/>
</dbReference>
<evidence type="ECO:0000256" key="4">
    <source>
        <dbReference type="ARBA" id="ARBA00022490"/>
    </source>
</evidence>
<evidence type="ECO:0000256" key="17">
    <source>
        <dbReference type="PROSITE-ProRule" id="PRU00283"/>
    </source>
</evidence>